<sequence>MPDTLLLTTLSFLFIVSGGFLGISLARLTRVHPAYFFLLFGGVLAFTLRFVLPQRSLLSELAELGAIFVIFLAALETQWDARFSWRFDELVAALLTQLAVAMPVAALFYFWFKIDMTAACFTGLVAAAHAPERRRQVVGDSFRHNMISGEAGFFGFVSEVSLLIALALMGAFAQRETISADLLQVAVGILLILILLITFVPQMLRLLLRRVSEESYAIYYLMLVLLIGITLLMRRAAIEPLLGAFAAGFVLARFVTEGSKVLERLRFTGHSLLVPSFFIMFGFTLVLTGPLTAPHLFAAAAITLATWVLRFLAVRLLNMRAAPARFSVLHLTRKNPFVMVLLYVGAARGVIPVSLLQPLLLYLVANELLCVLLGLSEPQGETPGEPKADARVLLPVSNPETMLPLLNLASHLGHSGRAARIHPVNVVSDTGETEAKIRSVEAQFNEIIPLYAARDQVVQLSTRIDNNRIRAVARTARELLADRILLGLGAIPTLQRPQGYSFLESLSEIALQNTILAAHLQADLALTSHINVIVANRTLLESREVWLPLVVQIARRLHSEIVFFGDQAVLAEIEQHMHADERSTPYSTRAGQMHAGLDLVTLDANANAFSIAVLERTFRYPDEKIHARLPEMMLRAFSDRNFMLLYPAVAAGVQIKKPRSAWRKIKRFMGFS</sequence>
<keyword evidence="7 8" id="KW-0472">Membrane</keyword>
<dbReference type="GO" id="GO:0015297">
    <property type="term" value="F:antiporter activity"/>
    <property type="evidence" value="ECO:0007669"/>
    <property type="project" value="UniProtKB-KW"/>
</dbReference>
<name>I4B821_TURPD</name>
<dbReference type="InterPro" id="IPR006153">
    <property type="entry name" value="Cation/H_exchanger_TM"/>
</dbReference>
<feature type="transmembrane region" description="Helical" evidence="8">
    <location>
        <begin position="238"/>
        <end position="255"/>
    </location>
</feature>
<feature type="transmembrane region" description="Helical" evidence="8">
    <location>
        <begin position="32"/>
        <end position="52"/>
    </location>
</feature>
<dbReference type="PANTHER" id="PTHR43562">
    <property type="entry name" value="NAPA-TYPE SODIUM/HYDROGEN ANTIPORTER"/>
    <property type="match status" value="1"/>
</dbReference>
<feature type="transmembrane region" description="Helical" evidence="8">
    <location>
        <begin position="216"/>
        <end position="232"/>
    </location>
</feature>
<feature type="transmembrane region" description="Helical" evidence="8">
    <location>
        <begin position="337"/>
        <end position="365"/>
    </location>
</feature>
<protein>
    <submittedName>
        <fullName evidence="10">Sodium/hydrogen exchanger</fullName>
    </submittedName>
</protein>
<dbReference type="Proteomes" id="UP000006048">
    <property type="component" value="Chromosome"/>
</dbReference>
<dbReference type="HOGENOM" id="CLU_408779_0_0_12"/>
<feature type="transmembrane region" description="Helical" evidence="8">
    <location>
        <begin position="267"/>
        <end position="289"/>
    </location>
</feature>
<keyword evidence="3" id="KW-0050">Antiport</keyword>
<evidence type="ECO:0000313" key="10">
    <source>
        <dbReference type="EMBL" id="AFM13428.1"/>
    </source>
</evidence>
<keyword evidence="6" id="KW-0406">Ion transport</keyword>
<feature type="transmembrane region" description="Helical" evidence="8">
    <location>
        <begin position="151"/>
        <end position="173"/>
    </location>
</feature>
<feature type="transmembrane region" description="Helical" evidence="8">
    <location>
        <begin position="185"/>
        <end position="204"/>
    </location>
</feature>
<dbReference type="GO" id="GO:0016020">
    <property type="term" value="C:membrane"/>
    <property type="evidence" value="ECO:0007669"/>
    <property type="project" value="UniProtKB-SubCell"/>
</dbReference>
<dbReference type="STRING" id="869212.Turpa_2789"/>
<feature type="transmembrane region" description="Helical" evidence="8">
    <location>
        <begin position="91"/>
        <end position="112"/>
    </location>
</feature>
<keyword evidence="4 8" id="KW-0812">Transmembrane</keyword>
<dbReference type="RefSeq" id="WP_014803930.1">
    <property type="nucleotide sequence ID" value="NC_018020.1"/>
</dbReference>
<dbReference type="KEGG" id="tpx:Turpa_2789"/>
<evidence type="ECO:0000256" key="2">
    <source>
        <dbReference type="ARBA" id="ARBA00022448"/>
    </source>
</evidence>
<accession>I4B821</accession>
<feature type="transmembrane region" description="Helical" evidence="8">
    <location>
        <begin position="295"/>
        <end position="317"/>
    </location>
</feature>
<dbReference type="PANTHER" id="PTHR43562:SF1">
    <property type="entry name" value="NA(+)_H(+) ANTIPORTER YJBQ-RELATED"/>
    <property type="match status" value="1"/>
</dbReference>
<evidence type="ECO:0000256" key="1">
    <source>
        <dbReference type="ARBA" id="ARBA00004141"/>
    </source>
</evidence>
<evidence type="ECO:0000256" key="4">
    <source>
        <dbReference type="ARBA" id="ARBA00022692"/>
    </source>
</evidence>
<evidence type="ECO:0000256" key="5">
    <source>
        <dbReference type="ARBA" id="ARBA00022989"/>
    </source>
</evidence>
<evidence type="ECO:0000256" key="7">
    <source>
        <dbReference type="ARBA" id="ARBA00023136"/>
    </source>
</evidence>
<keyword evidence="11" id="KW-1185">Reference proteome</keyword>
<keyword evidence="5 8" id="KW-1133">Transmembrane helix</keyword>
<evidence type="ECO:0000256" key="3">
    <source>
        <dbReference type="ARBA" id="ARBA00022449"/>
    </source>
</evidence>
<evidence type="ECO:0000259" key="9">
    <source>
        <dbReference type="Pfam" id="PF00999"/>
    </source>
</evidence>
<dbReference type="OrthoDB" id="9793589at2"/>
<organism evidence="10 11">
    <name type="scientific">Turneriella parva (strain ATCC BAA-1111 / DSM 21527 / NCTC 11395 / H)</name>
    <name type="common">Leptospira parva</name>
    <dbReference type="NCBI Taxonomy" id="869212"/>
    <lineage>
        <taxon>Bacteria</taxon>
        <taxon>Pseudomonadati</taxon>
        <taxon>Spirochaetota</taxon>
        <taxon>Spirochaetia</taxon>
        <taxon>Leptospirales</taxon>
        <taxon>Leptospiraceae</taxon>
        <taxon>Turneriella</taxon>
    </lineage>
</organism>
<dbReference type="InterPro" id="IPR038770">
    <property type="entry name" value="Na+/solute_symporter_sf"/>
</dbReference>
<evidence type="ECO:0000256" key="6">
    <source>
        <dbReference type="ARBA" id="ARBA00023065"/>
    </source>
</evidence>
<keyword evidence="2" id="KW-0813">Transport</keyword>
<dbReference type="Gene3D" id="1.20.1530.20">
    <property type="match status" value="1"/>
</dbReference>
<evidence type="ECO:0000256" key="8">
    <source>
        <dbReference type="SAM" id="Phobius"/>
    </source>
</evidence>
<dbReference type="EMBL" id="CP002959">
    <property type="protein sequence ID" value="AFM13428.1"/>
    <property type="molecule type" value="Genomic_DNA"/>
</dbReference>
<gene>
    <name evidence="10" type="ordered locus">Turpa_2789</name>
</gene>
<dbReference type="Pfam" id="PF00999">
    <property type="entry name" value="Na_H_Exchanger"/>
    <property type="match status" value="1"/>
</dbReference>
<feature type="domain" description="Cation/H+ exchanger transmembrane" evidence="9">
    <location>
        <begin position="21"/>
        <end position="361"/>
    </location>
</feature>
<evidence type="ECO:0000313" key="11">
    <source>
        <dbReference type="Proteomes" id="UP000006048"/>
    </source>
</evidence>
<dbReference type="GO" id="GO:1902600">
    <property type="term" value="P:proton transmembrane transport"/>
    <property type="evidence" value="ECO:0007669"/>
    <property type="project" value="InterPro"/>
</dbReference>
<comment type="subcellular location">
    <subcellularLocation>
        <location evidence="1">Membrane</location>
        <topology evidence="1">Multi-pass membrane protein</topology>
    </subcellularLocation>
</comment>
<reference evidence="10 11" key="1">
    <citation type="submission" date="2012-06" db="EMBL/GenBank/DDBJ databases">
        <title>The complete chromosome of genome of Turneriella parva DSM 21527.</title>
        <authorList>
            <consortium name="US DOE Joint Genome Institute (JGI-PGF)"/>
            <person name="Lucas S."/>
            <person name="Han J."/>
            <person name="Lapidus A."/>
            <person name="Bruce D."/>
            <person name="Goodwin L."/>
            <person name="Pitluck S."/>
            <person name="Peters L."/>
            <person name="Kyrpides N."/>
            <person name="Mavromatis K."/>
            <person name="Ivanova N."/>
            <person name="Mikhailova N."/>
            <person name="Chertkov O."/>
            <person name="Detter J.C."/>
            <person name="Tapia R."/>
            <person name="Han C."/>
            <person name="Land M."/>
            <person name="Hauser L."/>
            <person name="Markowitz V."/>
            <person name="Cheng J.-F."/>
            <person name="Hugenholtz P."/>
            <person name="Woyke T."/>
            <person name="Wu D."/>
            <person name="Gronow S."/>
            <person name="Wellnitz S."/>
            <person name="Brambilla E."/>
            <person name="Klenk H.-P."/>
            <person name="Eisen J.A."/>
        </authorList>
    </citation>
    <scope>NUCLEOTIDE SEQUENCE [LARGE SCALE GENOMIC DNA]</scope>
    <source>
        <strain evidence="11">ATCC BAA-1111 / DSM 21527 / NCTC 11395 / H</strain>
    </source>
</reference>
<proteinExistence type="predicted"/>
<dbReference type="AlphaFoldDB" id="I4B821"/>